<protein>
    <submittedName>
        <fullName evidence="1">DNA alkylation repair protein</fullName>
    </submittedName>
</protein>
<dbReference type="InterPro" id="IPR016024">
    <property type="entry name" value="ARM-type_fold"/>
</dbReference>
<sequence>MPTAEELISAACVRRLAEILEEAAPPRARWRAVAASSEALGPLALGQRARTVADALLAGLPGGYDELAAAVRAALERPELTGWMIWPVTEAVATAATGSDRPGDFEDGLRLLAALTSRLTGEFALRTFLDADLARTLATVRTWAGDPDPSVRRLASEGTRPRLPWARQVPGINRDPGLTGPVLDLLYRDPSEVVRRSVANHLNDVSRLDPALAVATARRWQRDPAATTPALVRHAMRTLVKQGDPAALALVGFRGERDALSVSGPEVAVREIQVGGELVFSALIRNASGEPVVLAVDYVIHYLKANGRQAPKVFKLAKRSLAPGESAELQRRHSFRPISTRLYHPGAHALELQVNGHRFGRADFLLREASGGG</sequence>
<dbReference type="Proteomes" id="UP001595765">
    <property type="component" value="Unassembled WGS sequence"/>
</dbReference>
<dbReference type="Gene3D" id="1.25.40.290">
    <property type="entry name" value="ARM repeat domains"/>
    <property type="match status" value="1"/>
</dbReference>
<dbReference type="EMBL" id="JBHSBB010000007">
    <property type="protein sequence ID" value="MFC4031199.1"/>
    <property type="molecule type" value="Genomic_DNA"/>
</dbReference>
<dbReference type="SUPFAM" id="SSF48371">
    <property type="entry name" value="ARM repeat"/>
    <property type="match status" value="1"/>
</dbReference>
<accession>A0ABV8HLP6</accession>
<gene>
    <name evidence="1" type="ORF">ACFO3J_06895</name>
</gene>
<dbReference type="RefSeq" id="WP_386427152.1">
    <property type="nucleotide sequence ID" value="NZ_JBHSBB010000007.1"/>
</dbReference>
<organism evidence="1 2">
    <name type="scientific">Streptomyces polygonati</name>
    <dbReference type="NCBI Taxonomy" id="1617087"/>
    <lineage>
        <taxon>Bacteria</taxon>
        <taxon>Bacillati</taxon>
        <taxon>Actinomycetota</taxon>
        <taxon>Actinomycetes</taxon>
        <taxon>Kitasatosporales</taxon>
        <taxon>Streptomycetaceae</taxon>
        <taxon>Streptomyces</taxon>
    </lineage>
</organism>
<feature type="non-terminal residue" evidence="1">
    <location>
        <position position="373"/>
    </location>
</feature>
<name>A0ABV8HLP6_9ACTN</name>
<proteinExistence type="predicted"/>
<reference evidence="2" key="1">
    <citation type="journal article" date="2019" name="Int. J. Syst. Evol. Microbiol.">
        <title>The Global Catalogue of Microorganisms (GCM) 10K type strain sequencing project: providing services to taxonomists for standard genome sequencing and annotation.</title>
        <authorList>
            <consortium name="The Broad Institute Genomics Platform"/>
            <consortium name="The Broad Institute Genome Sequencing Center for Infectious Disease"/>
            <person name="Wu L."/>
            <person name="Ma J."/>
        </authorList>
    </citation>
    <scope>NUCLEOTIDE SEQUENCE [LARGE SCALE GENOMIC DNA]</scope>
    <source>
        <strain evidence="2">CGMCC 4.7237</strain>
    </source>
</reference>
<keyword evidence="2" id="KW-1185">Reference proteome</keyword>
<evidence type="ECO:0000313" key="2">
    <source>
        <dbReference type="Proteomes" id="UP001595765"/>
    </source>
</evidence>
<comment type="caution">
    <text evidence="1">The sequence shown here is derived from an EMBL/GenBank/DDBJ whole genome shotgun (WGS) entry which is preliminary data.</text>
</comment>
<evidence type="ECO:0000313" key="1">
    <source>
        <dbReference type="EMBL" id="MFC4031199.1"/>
    </source>
</evidence>